<dbReference type="AlphaFoldDB" id="A0AAV9N2M8"/>
<proteinExistence type="predicted"/>
<dbReference type="EMBL" id="JAVRRD010000022">
    <property type="protein sequence ID" value="KAK5048355.1"/>
    <property type="molecule type" value="Genomic_DNA"/>
</dbReference>
<dbReference type="Proteomes" id="UP001358417">
    <property type="component" value="Unassembled WGS sequence"/>
</dbReference>
<dbReference type="Pfam" id="PF17254">
    <property type="entry name" value="DUF5321"/>
    <property type="match status" value="1"/>
</dbReference>
<reference evidence="2 3" key="1">
    <citation type="submission" date="2023-08" db="EMBL/GenBank/DDBJ databases">
        <title>Black Yeasts Isolated from many extreme environments.</title>
        <authorList>
            <person name="Coleine C."/>
            <person name="Stajich J.E."/>
            <person name="Selbmann L."/>
        </authorList>
    </citation>
    <scope>NUCLEOTIDE SEQUENCE [LARGE SCALE GENOMIC DNA]</scope>
    <source>
        <strain evidence="2 3">CCFEE 5792</strain>
    </source>
</reference>
<accession>A0AAV9N2M8</accession>
<keyword evidence="3" id="KW-1185">Reference proteome</keyword>
<evidence type="ECO:0000256" key="1">
    <source>
        <dbReference type="SAM" id="MobiDB-lite"/>
    </source>
</evidence>
<dbReference type="GeneID" id="89974199"/>
<evidence type="ECO:0000313" key="3">
    <source>
        <dbReference type="Proteomes" id="UP001358417"/>
    </source>
</evidence>
<name>A0AAV9N2M8_9EURO</name>
<feature type="compositionally biased region" description="Basic and acidic residues" evidence="1">
    <location>
        <begin position="172"/>
        <end position="181"/>
    </location>
</feature>
<evidence type="ECO:0000313" key="2">
    <source>
        <dbReference type="EMBL" id="KAK5048355.1"/>
    </source>
</evidence>
<feature type="region of interest" description="Disordered" evidence="1">
    <location>
        <begin position="169"/>
        <end position="217"/>
    </location>
</feature>
<comment type="caution">
    <text evidence="2">The sequence shown here is derived from an EMBL/GenBank/DDBJ whole genome shotgun (WGS) entry which is preliminary data.</text>
</comment>
<dbReference type="InterPro" id="IPR035213">
    <property type="entry name" value="DUF5321"/>
</dbReference>
<sequence>MQSLRVGSRGLYNLSRTPPSGIVFSSHPVPTASIAQWRCASTRSSFVPRLAEGSVWQSIIPKSLRDRWNGVDNSGKKKPANPATYFIWIYLLIGSQAIRIMGVQTEFNTYMRKADIKLNKLREVVEKLQKGQEVDVEKALGTGDEIQEQEWEEALAELVAEDQVWQSNRRKAREESERLAAEEQDANPINRAIITDHEPSVTIAPSANTPRPGPGFY</sequence>
<protein>
    <submittedName>
        <fullName evidence="2">Uncharacterized protein</fullName>
    </submittedName>
</protein>
<gene>
    <name evidence="2" type="ORF">LTR84_006025</name>
</gene>
<dbReference type="RefSeq" id="XP_064703813.1">
    <property type="nucleotide sequence ID" value="XM_064849589.1"/>
</dbReference>
<organism evidence="2 3">
    <name type="scientific">Exophiala bonariae</name>
    <dbReference type="NCBI Taxonomy" id="1690606"/>
    <lineage>
        <taxon>Eukaryota</taxon>
        <taxon>Fungi</taxon>
        <taxon>Dikarya</taxon>
        <taxon>Ascomycota</taxon>
        <taxon>Pezizomycotina</taxon>
        <taxon>Eurotiomycetes</taxon>
        <taxon>Chaetothyriomycetidae</taxon>
        <taxon>Chaetothyriales</taxon>
        <taxon>Herpotrichiellaceae</taxon>
        <taxon>Exophiala</taxon>
    </lineage>
</organism>